<gene>
    <name evidence="2" type="ORF">MERR_LOCUS24791</name>
</gene>
<feature type="compositionally biased region" description="Polar residues" evidence="1">
    <location>
        <begin position="27"/>
        <end position="36"/>
    </location>
</feature>
<evidence type="ECO:0000313" key="2">
    <source>
        <dbReference type="EMBL" id="CAA7037556.1"/>
    </source>
</evidence>
<evidence type="ECO:0000313" key="3">
    <source>
        <dbReference type="Proteomes" id="UP000467841"/>
    </source>
</evidence>
<dbReference type="Proteomes" id="UP000467841">
    <property type="component" value="Unassembled WGS sequence"/>
</dbReference>
<dbReference type="EMBL" id="CACVBM020001177">
    <property type="protein sequence ID" value="CAA7037556.1"/>
    <property type="molecule type" value="Genomic_DNA"/>
</dbReference>
<reference evidence="2" key="1">
    <citation type="submission" date="2020-01" db="EMBL/GenBank/DDBJ databases">
        <authorList>
            <person name="Mishra B."/>
        </authorList>
    </citation>
    <scope>NUCLEOTIDE SEQUENCE [LARGE SCALE GENOMIC DNA]</scope>
</reference>
<feature type="compositionally biased region" description="Basic and acidic residues" evidence="1">
    <location>
        <begin position="15"/>
        <end position="26"/>
    </location>
</feature>
<evidence type="ECO:0000256" key="1">
    <source>
        <dbReference type="SAM" id="MobiDB-lite"/>
    </source>
</evidence>
<comment type="caution">
    <text evidence="2">The sequence shown here is derived from an EMBL/GenBank/DDBJ whole genome shotgun (WGS) entry which is preliminary data.</text>
</comment>
<dbReference type="AlphaFoldDB" id="A0A6D2JJU2"/>
<sequence>MASNSNSERALVRPNSDERNEGESKPESGSTGRTSYFWSSSRVKEYIKKQEADPAFQRLGKQLSRCIPTAWLNGGNIHENDHDQEQFHKSVRQVLESPDFLTHMEYSNNLRAQDPNTLTNNRAAENFIERMAAQIEQDPELKTIRAEIDARGISAVMKDLDAS</sequence>
<proteinExistence type="predicted"/>
<organism evidence="2 3">
    <name type="scientific">Microthlaspi erraticum</name>
    <dbReference type="NCBI Taxonomy" id="1685480"/>
    <lineage>
        <taxon>Eukaryota</taxon>
        <taxon>Viridiplantae</taxon>
        <taxon>Streptophyta</taxon>
        <taxon>Embryophyta</taxon>
        <taxon>Tracheophyta</taxon>
        <taxon>Spermatophyta</taxon>
        <taxon>Magnoliopsida</taxon>
        <taxon>eudicotyledons</taxon>
        <taxon>Gunneridae</taxon>
        <taxon>Pentapetalae</taxon>
        <taxon>rosids</taxon>
        <taxon>malvids</taxon>
        <taxon>Brassicales</taxon>
        <taxon>Brassicaceae</taxon>
        <taxon>Coluteocarpeae</taxon>
        <taxon>Microthlaspi</taxon>
    </lineage>
</organism>
<name>A0A6D2JJU2_9BRAS</name>
<evidence type="ECO:0008006" key="4">
    <source>
        <dbReference type="Google" id="ProtNLM"/>
    </source>
</evidence>
<accession>A0A6D2JJU2</accession>
<keyword evidence="3" id="KW-1185">Reference proteome</keyword>
<protein>
    <recommendedName>
        <fullName evidence="4">STI1/HOP DP domain-containing protein</fullName>
    </recommendedName>
</protein>
<feature type="region of interest" description="Disordered" evidence="1">
    <location>
        <begin position="1"/>
        <end position="36"/>
    </location>
</feature>